<dbReference type="AlphaFoldDB" id="A0A4C1XHC9"/>
<name>A0A4C1XHC9_EUMVA</name>
<evidence type="ECO:0000313" key="2">
    <source>
        <dbReference type="Proteomes" id="UP000299102"/>
    </source>
</evidence>
<dbReference type="Proteomes" id="UP000299102">
    <property type="component" value="Unassembled WGS sequence"/>
</dbReference>
<proteinExistence type="predicted"/>
<evidence type="ECO:0000313" key="1">
    <source>
        <dbReference type="EMBL" id="GBP62500.1"/>
    </source>
</evidence>
<gene>
    <name evidence="1" type="ORF">EVAR_44740_1</name>
</gene>
<reference evidence="1 2" key="1">
    <citation type="journal article" date="2019" name="Commun. Biol.">
        <title>The bagworm genome reveals a unique fibroin gene that provides high tensile strength.</title>
        <authorList>
            <person name="Kono N."/>
            <person name="Nakamura H."/>
            <person name="Ohtoshi R."/>
            <person name="Tomita M."/>
            <person name="Numata K."/>
            <person name="Arakawa K."/>
        </authorList>
    </citation>
    <scope>NUCLEOTIDE SEQUENCE [LARGE SCALE GENOMIC DNA]</scope>
</reference>
<organism evidence="1 2">
    <name type="scientific">Eumeta variegata</name>
    <name type="common">Bagworm moth</name>
    <name type="synonym">Eumeta japonica</name>
    <dbReference type="NCBI Taxonomy" id="151549"/>
    <lineage>
        <taxon>Eukaryota</taxon>
        <taxon>Metazoa</taxon>
        <taxon>Ecdysozoa</taxon>
        <taxon>Arthropoda</taxon>
        <taxon>Hexapoda</taxon>
        <taxon>Insecta</taxon>
        <taxon>Pterygota</taxon>
        <taxon>Neoptera</taxon>
        <taxon>Endopterygota</taxon>
        <taxon>Lepidoptera</taxon>
        <taxon>Glossata</taxon>
        <taxon>Ditrysia</taxon>
        <taxon>Tineoidea</taxon>
        <taxon>Psychidae</taxon>
        <taxon>Oiketicinae</taxon>
        <taxon>Eumeta</taxon>
    </lineage>
</organism>
<dbReference type="OrthoDB" id="407509at2759"/>
<dbReference type="EMBL" id="BGZK01000842">
    <property type="protein sequence ID" value="GBP62500.1"/>
    <property type="molecule type" value="Genomic_DNA"/>
</dbReference>
<comment type="caution">
    <text evidence="1">The sequence shown here is derived from an EMBL/GenBank/DDBJ whole genome shotgun (WGS) entry which is preliminary data.</text>
</comment>
<sequence length="111" mass="12850">MYGSESWVWQKKNESRINVVEIRSSRSMSKDRCKNSDIRERCSLKEDVVTRVERGMLRCQLFPVSGFGAALRRSHVSKRSLRNCESLGYQSESRDWVTTVAANKTFVGRRS</sequence>
<accession>A0A4C1XHC9</accession>
<keyword evidence="2" id="KW-1185">Reference proteome</keyword>
<protein>
    <submittedName>
        <fullName evidence="1">Uncharacterized protein</fullName>
    </submittedName>
</protein>